<dbReference type="InterPro" id="IPR001387">
    <property type="entry name" value="Cro/C1-type_HTH"/>
</dbReference>
<keyword evidence="2" id="KW-0614">Plasmid</keyword>
<proteinExistence type="predicted"/>
<dbReference type="CDD" id="cd00093">
    <property type="entry name" value="HTH_XRE"/>
    <property type="match status" value="1"/>
</dbReference>
<dbReference type="AlphaFoldDB" id="A0A9W3KIF3"/>
<evidence type="ECO:0000259" key="1">
    <source>
        <dbReference type="PROSITE" id="PS50943"/>
    </source>
</evidence>
<dbReference type="Gene3D" id="1.10.260.40">
    <property type="entry name" value="lambda repressor-like DNA-binding domains"/>
    <property type="match status" value="1"/>
</dbReference>
<evidence type="ECO:0000313" key="2">
    <source>
        <dbReference type="EMBL" id="AHA75326.1"/>
    </source>
</evidence>
<evidence type="ECO:0000313" key="3">
    <source>
        <dbReference type="Proteomes" id="UP000018566"/>
    </source>
</evidence>
<name>A0A9W3KIF3_BACTU</name>
<dbReference type="SMART" id="SM00530">
    <property type="entry name" value="HTH_XRE"/>
    <property type="match status" value="1"/>
</dbReference>
<gene>
    <name evidence="2" type="ORF">YBT1518_34346</name>
</gene>
<dbReference type="RefSeq" id="WP_023523647.1">
    <property type="nucleotide sequence ID" value="NC_022875.1"/>
</dbReference>
<dbReference type="SUPFAM" id="SSF47413">
    <property type="entry name" value="lambda repressor-like DNA-binding domains"/>
    <property type="match status" value="1"/>
</dbReference>
<reference evidence="2 3" key="1">
    <citation type="submission" date="2013-05" db="EMBL/GenBank/DDBJ databases">
        <title>Complete genome sequence of Bacillus thuringiensis YBT-1518, a typical strain with high toxicity to nematode.</title>
        <authorList>
            <person name="Wang P."/>
            <person name="Zhang C."/>
            <person name="Guo M."/>
            <person name="Guo S."/>
            <person name="Zhu Y."/>
            <person name="Zheng J."/>
            <person name="Zhu L."/>
            <person name="Ruan L."/>
            <person name="Peng D."/>
            <person name="Sun M."/>
        </authorList>
    </citation>
    <scope>NUCLEOTIDE SEQUENCE [LARGE SCALE GENOMIC DNA]</scope>
    <source>
        <strain evidence="2 3">YBT-1518</strain>
        <plasmid evidence="2 3">pBMB0230</plasmid>
    </source>
</reference>
<accession>A0A9W3KIF3</accession>
<dbReference type="EMBL" id="CP005937">
    <property type="protein sequence ID" value="AHA75326.1"/>
    <property type="molecule type" value="Genomic_DNA"/>
</dbReference>
<feature type="domain" description="HTH cro/C1-type" evidence="1">
    <location>
        <begin position="10"/>
        <end position="70"/>
    </location>
</feature>
<dbReference type="Proteomes" id="UP000018566">
    <property type="component" value="Plasmid pBMB0230"/>
</dbReference>
<dbReference type="InterPro" id="IPR010982">
    <property type="entry name" value="Lambda_DNA-bd_dom_sf"/>
</dbReference>
<geneLocation type="plasmid" evidence="2 3">
    <name>pBMB0230</name>
</geneLocation>
<dbReference type="Pfam" id="PF01381">
    <property type="entry name" value="HTH_3"/>
    <property type="match status" value="1"/>
</dbReference>
<sequence length="209" mass="24655">MTASKFGAHVKILRLEKQWSRKELGEKVYETTGVKFAISSLSNWENNGAEPPYNVLMGLAKIFGVSVDFLIGYSDEFPYKEIDLETQSTPSIELSNSKVENSPTINQTSNDVWRIPDELQEELSSLPVEKRELLKSQLDEFLIFLNFKYEKFKNDCQFEYSIFQKYLKYEMTILLFFKNSYKLIDIEFHFWYKYLAISKYIHKKQNPTT</sequence>
<dbReference type="KEGG" id="bthu:YBT1518_34346"/>
<organism evidence="2 3">
    <name type="scientific">Bacillus thuringiensis YBT-1518</name>
    <dbReference type="NCBI Taxonomy" id="529122"/>
    <lineage>
        <taxon>Bacteria</taxon>
        <taxon>Bacillati</taxon>
        <taxon>Bacillota</taxon>
        <taxon>Bacilli</taxon>
        <taxon>Bacillales</taxon>
        <taxon>Bacillaceae</taxon>
        <taxon>Bacillus</taxon>
        <taxon>Bacillus cereus group</taxon>
    </lineage>
</organism>
<dbReference type="PROSITE" id="PS50943">
    <property type="entry name" value="HTH_CROC1"/>
    <property type="match status" value="1"/>
</dbReference>
<dbReference type="GO" id="GO:0003677">
    <property type="term" value="F:DNA binding"/>
    <property type="evidence" value="ECO:0007669"/>
    <property type="project" value="InterPro"/>
</dbReference>
<protein>
    <submittedName>
        <fullName evidence="2">Transcription regulator</fullName>
    </submittedName>
</protein>